<proteinExistence type="predicted"/>
<dbReference type="EMBL" id="ACCL02000021">
    <property type="protein sequence ID" value="EET59132.1"/>
    <property type="molecule type" value="Genomic_DNA"/>
</dbReference>
<reference evidence="1" key="1">
    <citation type="submission" date="2009-07" db="EMBL/GenBank/DDBJ databases">
        <authorList>
            <person name="Weinstock G."/>
            <person name="Sodergren E."/>
            <person name="Clifton S."/>
            <person name="Fulton L."/>
            <person name="Fulton B."/>
            <person name="Courtney L."/>
            <person name="Fronick C."/>
            <person name="Harrison M."/>
            <person name="Strong C."/>
            <person name="Farmer C."/>
            <person name="Delahaunty K."/>
            <person name="Markovic C."/>
            <person name="Hall O."/>
            <person name="Minx P."/>
            <person name="Tomlinson C."/>
            <person name="Mitreva M."/>
            <person name="Nelson J."/>
            <person name="Hou S."/>
            <person name="Wollam A."/>
            <person name="Pepin K.H."/>
            <person name="Johnson M."/>
            <person name="Bhonagiri V."/>
            <person name="Nash W.E."/>
            <person name="Warren W."/>
            <person name="Chinwalla A."/>
            <person name="Mardis E.R."/>
            <person name="Wilson R.K."/>
        </authorList>
    </citation>
    <scope>NUCLEOTIDE SEQUENCE [LARGE SCALE GENOMIC DNA]</scope>
    <source>
        <strain evidence="1">DSM 14469</strain>
    </source>
</reference>
<accession>C6LJK9</accession>
<dbReference type="Proteomes" id="UP000005561">
    <property type="component" value="Unassembled WGS sequence"/>
</dbReference>
<dbReference type="AlphaFoldDB" id="C6LJK9"/>
<name>C6LJK9_9FIRM</name>
<keyword evidence="2" id="KW-1185">Reference proteome</keyword>
<evidence type="ECO:0000313" key="1">
    <source>
        <dbReference type="EMBL" id="EET59132.1"/>
    </source>
</evidence>
<organism evidence="1 2">
    <name type="scientific">Marvinbryantia formatexigens DSM 14469</name>
    <dbReference type="NCBI Taxonomy" id="478749"/>
    <lineage>
        <taxon>Bacteria</taxon>
        <taxon>Bacillati</taxon>
        <taxon>Bacillota</taxon>
        <taxon>Clostridia</taxon>
        <taxon>Lachnospirales</taxon>
        <taxon>Lachnospiraceae</taxon>
        <taxon>Marvinbryantia</taxon>
    </lineage>
</organism>
<sequence length="52" mass="5876">MICYNDFTFQKIWRLAKISVMNTTGIAARASAAGKISYKNGRRYEKGDKSDV</sequence>
<comment type="caution">
    <text evidence="1">The sequence shown here is derived from an EMBL/GenBank/DDBJ whole genome shotgun (WGS) entry which is preliminary data.</text>
</comment>
<protein>
    <submittedName>
        <fullName evidence="1">Uncharacterized protein</fullName>
    </submittedName>
</protein>
<gene>
    <name evidence="1" type="ORF">BRYFOR_08846</name>
</gene>
<evidence type="ECO:0000313" key="2">
    <source>
        <dbReference type="Proteomes" id="UP000005561"/>
    </source>
</evidence>